<feature type="region of interest" description="Disordered" evidence="1">
    <location>
        <begin position="1"/>
        <end position="149"/>
    </location>
</feature>
<reference evidence="2 3" key="1">
    <citation type="submission" date="2015-04" db="EMBL/GenBank/DDBJ databases">
        <title>Lasius niger genome sequencing.</title>
        <authorList>
            <person name="Konorov E.A."/>
            <person name="Nikitin M.A."/>
            <person name="Kirill M.V."/>
            <person name="Chang P."/>
        </authorList>
    </citation>
    <scope>NUCLEOTIDE SEQUENCE [LARGE SCALE GENOMIC DNA]</scope>
    <source>
        <tissue evidence="2">Whole</tissue>
    </source>
</reference>
<keyword evidence="3" id="KW-1185">Reference proteome</keyword>
<dbReference type="Proteomes" id="UP000036403">
    <property type="component" value="Unassembled WGS sequence"/>
</dbReference>
<feature type="compositionally biased region" description="Low complexity" evidence="1">
    <location>
        <begin position="66"/>
        <end position="83"/>
    </location>
</feature>
<name>A0A0J7JZ58_LASNI</name>
<gene>
    <name evidence="2" type="ORF">RF55_20761</name>
</gene>
<comment type="caution">
    <text evidence="2">The sequence shown here is derived from an EMBL/GenBank/DDBJ whole genome shotgun (WGS) entry which is preliminary data.</text>
</comment>
<dbReference type="EMBL" id="LBMM01021015">
    <property type="protein sequence ID" value="KMQ83161.1"/>
    <property type="molecule type" value="Genomic_DNA"/>
</dbReference>
<feature type="compositionally biased region" description="Acidic residues" evidence="1">
    <location>
        <begin position="84"/>
        <end position="131"/>
    </location>
</feature>
<dbReference type="AlphaFoldDB" id="A0A0J7JZ58"/>
<protein>
    <submittedName>
        <fullName evidence="2">Uncharacterized protein</fullName>
    </submittedName>
</protein>
<feature type="non-terminal residue" evidence="2">
    <location>
        <position position="149"/>
    </location>
</feature>
<feature type="compositionally biased region" description="Basic and acidic residues" evidence="1">
    <location>
        <begin position="1"/>
        <end position="11"/>
    </location>
</feature>
<proteinExistence type="predicted"/>
<accession>A0A0J7JZ58</accession>
<dbReference type="PaxDb" id="67767-A0A0J7JZ58"/>
<sequence>MSHKSLQDLKPRQLRNRLNNAFRNRNENEEQIPNQSNIPDNHVRPLSMDHVGNADDMCLHQRYTQNNESSESSNENSDNSYYSENDDENEGEYSESNIDDEEQYSEDEQEEQEEQYEEELHDNDARDDENDNFYHNQPLYRGAEITVGA</sequence>
<evidence type="ECO:0000256" key="1">
    <source>
        <dbReference type="SAM" id="MobiDB-lite"/>
    </source>
</evidence>
<evidence type="ECO:0000313" key="3">
    <source>
        <dbReference type="Proteomes" id="UP000036403"/>
    </source>
</evidence>
<organism evidence="2 3">
    <name type="scientific">Lasius niger</name>
    <name type="common">Black garden ant</name>
    <dbReference type="NCBI Taxonomy" id="67767"/>
    <lineage>
        <taxon>Eukaryota</taxon>
        <taxon>Metazoa</taxon>
        <taxon>Ecdysozoa</taxon>
        <taxon>Arthropoda</taxon>
        <taxon>Hexapoda</taxon>
        <taxon>Insecta</taxon>
        <taxon>Pterygota</taxon>
        <taxon>Neoptera</taxon>
        <taxon>Endopterygota</taxon>
        <taxon>Hymenoptera</taxon>
        <taxon>Apocrita</taxon>
        <taxon>Aculeata</taxon>
        <taxon>Formicoidea</taxon>
        <taxon>Formicidae</taxon>
        <taxon>Formicinae</taxon>
        <taxon>Lasius</taxon>
        <taxon>Lasius</taxon>
    </lineage>
</organism>
<evidence type="ECO:0000313" key="2">
    <source>
        <dbReference type="EMBL" id="KMQ83161.1"/>
    </source>
</evidence>